<dbReference type="InterPro" id="IPR016024">
    <property type="entry name" value="ARM-type_fold"/>
</dbReference>
<protein>
    <submittedName>
        <fullName evidence="2">Uncharacterized protein</fullName>
    </submittedName>
</protein>
<proteinExistence type="predicted"/>
<keyword evidence="3" id="KW-1185">Reference proteome</keyword>
<sequence>MAQRSHRMQIREALQRFTCSLDPSTELAVLDSLVSSRPAASVRDKLLTADKDGADPEADDVDVTSPANMVATHAGNHLRDVAKHCGDTRGDFNHVVSAVDDDLEVDLGNGDLAQSPWSRRSSSLTTDLTPIPQNISHDDADTVPCSLHARNQDQNTSYRSRNDVLQLQNIDLHCLLQDSLLAETLVEYVFFRRYSSADKQHEEGSTSVMELDQQTIAALNKKLDDVIKRLMDYPVTEQLASAFCAVLQKTSGMPNLRKKLLEHIMLWLSSSKTGMDDAVYRHVKALMFTGLSDVWSVLRKVCSAGISRVFRDWSHKQQEGFFSSILEICINMEGSWQSKDGAALCVLAIMNNCFAQSTQSKGSVGELPTYIVECVLTMVFSLISHPQLSVRETVAKIMTSYMDHVDSQDMLDLMHQTLTLLNPPAVKEDSSESVYCIEAYAAEGLLNICTSIFKALPVRNVVHLWLTHRVAFLAYLSHGASSVRQTTSSLCMRVATHSEGGAVLLKAVLYHLTQAWHVSLQSLASCHHFVQDAEDDGMTWEGKEGRMLVYELLCKHLTEVHTAVSDSRPSTASWSDVCSQDGGSEARESVEEVYVGIARYLARQSPLTQLYLLDDASRLAQDAGFQVLEREQMQDFQRWLLLHHTCSSNRSCNDIPDSDQLTVASGQELLMTVLHQTAVCLAHRQWELRRIAQQVLPCLCEVMCLYDVRLVMSVWGYMTEESNLQSFVGLSALHHSLALCARLVATADLTDKDSAPITDTIYLGLVNGVRKHVGQFLPVVCCHLRREAYDKMSVVAAETALLALNFFELQEQIKEELCSAVVHLWRNLFTFAHPKSAMVSSLFPVPEHTFQSPYEGFLSCCLVRLENDAQCAKQVEKHLMLAVHKHLPHFLPQLNSSDAAVCLPLLAHNIGLFIDDSDVCKSLINSFSTLCQYTKGTFSKMASDTSTQLIPDSQPLKCAYFTVRELTAVIALKGLDLALLQKVLNCYLVVCNFLKPQAHVPLLLQAVASRLNEVSGFHADSSDRGAVDVGLCCHRPDLPPGFGQNTPPQDADFFDLSGVSEENASDTSLNCSGSSLGLQMYARRGRRRTLSTTEDTLSIREVAANLSPRGVEGEEKGQEEPEEEQESDWDSWSEEEHDQEHSVLQTHFQDFFRRLTDFYGADGRKMLQDELEKFGKGEQRLLEDLIMT</sequence>
<feature type="compositionally biased region" description="Acidic residues" evidence="1">
    <location>
        <begin position="1120"/>
        <end position="1137"/>
    </location>
</feature>
<gene>
    <name evidence="2" type="ORF">V1264_001311</name>
</gene>
<accession>A0AAN9C224</accession>
<dbReference type="Gene3D" id="1.25.10.10">
    <property type="entry name" value="Leucine-rich Repeat Variant"/>
    <property type="match status" value="1"/>
</dbReference>
<dbReference type="Proteomes" id="UP001374579">
    <property type="component" value="Unassembled WGS sequence"/>
</dbReference>
<dbReference type="AlphaFoldDB" id="A0AAN9C224"/>
<evidence type="ECO:0000313" key="2">
    <source>
        <dbReference type="EMBL" id="KAK7115453.1"/>
    </source>
</evidence>
<evidence type="ECO:0000256" key="1">
    <source>
        <dbReference type="SAM" id="MobiDB-lite"/>
    </source>
</evidence>
<reference evidence="2 3" key="1">
    <citation type="submission" date="2024-02" db="EMBL/GenBank/DDBJ databases">
        <title>Chromosome-scale genome assembly of the rough periwinkle Littorina saxatilis.</title>
        <authorList>
            <person name="De Jode A."/>
            <person name="Faria R."/>
            <person name="Formenti G."/>
            <person name="Sims Y."/>
            <person name="Smith T.P."/>
            <person name="Tracey A."/>
            <person name="Wood J.M.D."/>
            <person name="Zagrodzka Z.B."/>
            <person name="Johannesson K."/>
            <person name="Butlin R.K."/>
            <person name="Leder E.H."/>
        </authorList>
    </citation>
    <scope>NUCLEOTIDE SEQUENCE [LARGE SCALE GENOMIC DNA]</scope>
    <source>
        <strain evidence="2">Snail1</strain>
        <tissue evidence="2">Muscle</tissue>
    </source>
</reference>
<evidence type="ECO:0000313" key="3">
    <source>
        <dbReference type="Proteomes" id="UP001374579"/>
    </source>
</evidence>
<dbReference type="InterPro" id="IPR011989">
    <property type="entry name" value="ARM-like"/>
</dbReference>
<organism evidence="2 3">
    <name type="scientific">Littorina saxatilis</name>
    <dbReference type="NCBI Taxonomy" id="31220"/>
    <lineage>
        <taxon>Eukaryota</taxon>
        <taxon>Metazoa</taxon>
        <taxon>Spiralia</taxon>
        <taxon>Lophotrochozoa</taxon>
        <taxon>Mollusca</taxon>
        <taxon>Gastropoda</taxon>
        <taxon>Caenogastropoda</taxon>
        <taxon>Littorinimorpha</taxon>
        <taxon>Littorinoidea</taxon>
        <taxon>Littorinidae</taxon>
        <taxon>Littorina</taxon>
    </lineage>
</organism>
<comment type="caution">
    <text evidence="2">The sequence shown here is derived from an EMBL/GenBank/DDBJ whole genome shotgun (WGS) entry which is preliminary data.</text>
</comment>
<dbReference type="EMBL" id="JBAMIC010000001">
    <property type="protein sequence ID" value="KAK7115453.1"/>
    <property type="molecule type" value="Genomic_DNA"/>
</dbReference>
<dbReference type="SUPFAM" id="SSF48371">
    <property type="entry name" value="ARM repeat"/>
    <property type="match status" value="1"/>
</dbReference>
<name>A0AAN9C224_9CAEN</name>
<feature type="region of interest" description="Disordered" evidence="1">
    <location>
        <begin position="1105"/>
        <end position="1140"/>
    </location>
</feature>